<dbReference type="HOGENOM" id="CLU_143237_0_0_1"/>
<organism evidence="2 3">
    <name type="scientific">Sphaerobolus stellatus (strain SS14)</name>
    <dbReference type="NCBI Taxonomy" id="990650"/>
    <lineage>
        <taxon>Eukaryota</taxon>
        <taxon>Fungi</taxon>
        <taxon>Dikarya</taxon>
        <taxon>Basidiomycota</taxon>
        <taxon>Agaricomycotina</taxon>
        <taxon>Agaricomycetes</taxon>
        <taxon>Phallomycetidae</taxon>
        <taxon>Geastrales</taxon>
        <taxon>Sphaerobolaceae</taxon>
        <taxon>Sphaerobolus</taxon>
    </lineage>
</organism>
<evidence type="ECO:0000256" key="1">
    <source>
        <dbReference type="SAM" id="Phobius"/>
    </source>
</evidence>
<keyword evidence="3" id="KW-1185">Reference proteome</keyword>
<evidence type="ECO:0000313" key="2">
    <source>
        <dbReference type="EMBL" id="KIJ43437.1"/>
    </source>
</evidence>
<keyword evidence="1" id="KW-1133">Transmembrane helix</keyword>
<sequence length="163" mass="18483">TRLCWVIPSALVYTLLIASLVLPFLAIPSPYHLPSPLLLSQLTFGRPLIPSPASYYATFQFDNPTKLQTHQTMSFSLRFAVNLPSHRYLPSSLLLSSSIFDSRYYHLRPSSVTPSHNSTPINPTRFRTTRDTMSLSLRFAIYPHLPTSFHSLCYLSSSTFDSR</sequence>
<keyword evidence="1" id="KW-0812">Transmembrane</keyword>
<gene>
    <name evidence="2" type="ORF">M422DRAFT_30885</name>
</gene>
<dbReference type="Proteomes" id="UP000054279">
    <property type="component" value="Unassembled WGS sequence"/>
</dbReference>
<proteinExistence type="predicted"/>
<dbReference type="EMBL" id="KN837123">
    <property type="protein sequence ID" value="KIJ43437.1"/>
    <property type="molecule type" value="Genomic_DNA"/>
</dbReference>
<feature type="non-terminal residue" evidence="2">
    <location>
        <position position="1"/>
    </location>
</feature>
<accession>A0A0C9VNB2</accession>
<protein>
    <submittedName>
        <fullName evidence="2">Uncharacterized protein</fullName>
    </submittedName>
</protein>
<evidence type="ECO:0000313" key="3">
    <source>
        <dbReference type="Proteomes" id="UP000054279"/>
    </source>
</evidence>
<name>A0A0C9VNB2_SPHS4</name>
<feature type="transmembrane region" description="Helical" evidence="1">
    <location>
        <begin position="6"/>
        <end position="27"/>
    </location>
</feature>
<reference evidence="2 3" key="1">
    <citation type="submission" date="2014-06" db="EMBL/GenBank/DDBJ databases">
        <title>Evolutionary Origins and Diversification of the Mycorrhizal Mutualists.</title>
        <authorList>
            <consortium name="DOE Joint Genome Institute"/>
            <consortium name="Mycorrhizal Genomics Consortium"/>
            <person name="Kohler A."/>
            <person name="Kuo A."/>
            <person name="Nagy L.G."/>
            <person name="Floudas D."/>
            <person name="Copeland A."/>
            <person name="Barry K.W."/>
            <person name="Cichocki N."/>
            <person name="Veneault-Fourrey C."/>
            <person name="LaButti K."/>
            <person name="Lindquist E.A."/>
            <person name="Lipzen A."/>
            <person name="Lundell T."/>
            <person name="Morin E."/>
            <person name="Murat C."/>
            <person name="Riley R."/>
            <person name="Ohm R."/>
            <person name="Sun H."/>
            <person name="Tunlid A."/>
            <person name="Henrissat B."/>
            <person name="Grigoriev I.V."/>
            <person name="Hibbett D.S."/>
            <person name="Martin F."/>
        </authorList>
    </citation>
    <scope>NUCLEOTIDE SEQUENCE [LARGE SCALE GENOMIC DNA]</scope>
    <source>
        <strain evidence="2 3">SS14</strain>
    </source>
</reference>
<dbReference type="AlphaFoldDB" id="A0A0C9VNB2"/>
<keyword evidence="1" id="KW-0472">Membrane</keyword>